<evidence type="ECO:0000256" key="1">
    <source>
        <dbReference type="ARBA" id="ARBA00001936"/>
    </source>
</evidence>
<dbReference type="PANTHER" id="PTHR45668:SF5">
    <property type="entry name" value="SERINE_THREONINE-PROTEIN PHOSPHATASE 5"/>
    <property type="match status" value="1"/>
</dbReference>
<evidence type="ECO:0000256" key="16">
    <source>
        <dbReference type="RuleBase" id="RU004273"/>
    </source>
</evidence>
<dbReference type="PROSITE" id="PS50005">
    <property type="entry name" value="TPR"/>
    <property type="match status" value="1"/>
</dbReference>
<dbReference type="InterPro" id="IPR011990">
    <property type="entry name" value="TPR-like_helical_dom_sf"/>
</dbReference>
<organism evidence="20">
    <name type="scientific">Melampsora larici-populina (strain 98AG31 / pathotype 3-4-7)</name>
    <name type="common">Poplar leaf rust fungus</name>
    <dbReference type="NCBI Taxonomy" id="747676"/>
    <lineage>
        <taxon>Eukaryota</taxon>
        <taxon>Fungi</taxon>
        <taxon>Dikarya</taxon>
        <taxon>Basidiomycota</taxon>
        <taxon>Pucciniomycotina</taxon>
        <taxon>Pucciniomycetes</taxon>
        <taxon>Pucciniales</taxon>
        <taxon>Melampsoraceae</taxon>
        <taxon>Melampsora</taxon>
    </lineage>
</organism>
<dbReference type="FunFam" id="3.60.21.10:FF:000039">
    <property type="entry name" value="Serine/threonine-protein phosphatase"/>
    <property type="match status" value="1"/>
</dbReference>
<evidence type="ECO:0000256" key="17">
    <source>
        <dbReference type="SAM" id="MobiDB-lite"/>
    </source>
</evidence>
<evidence type="ECO:0000256" key="14">
    <source>
        <dbReference type="PIRSR" id="PIRSR033096-1"/>
    </source>
</evidence>
<dbReference type="KEGG" id="mlr:MELLADRAFT_65752"/>
<evidence type="ECO:0000256" key="13">
    <source>
        <dbReference type="ARBA" id="ARBA00059747"/>
    </source>
</evidence>
<dbReference type="InterPro" id="IPR019734">
    <property type="entry name" value="TPR_rpt"/>
</dbReference>
<evidence type="ECO:0000256" key="9">
    <source>
        <dbReference type="ARBA" id="ARBA00023211"/>
    </source>
</evidence>
<evidence type="ECO:0000256" key="4">
    <source>
        <dbReference type="ARBA" id="ARBA00008786"/>
    </source>
</evidence>
<dbReference type="HOGENOM" id="CLU_004962_5_2_1"/>
<dbReference type="Pfam" id="PF00149">
    <property type="entry name" value="Metallophos"/>
    <property type="match status" value="1"/>
</dbReference>
<evidence type="ECO:0000256" key="6">
    <source>
        <dbReference type="ARBA" id="ARBA00022737"/>
    </source>
</evidence>
<evidence type="ECO:0000313" key="20">
    <source>
        <dbReference type="Proteomes" id="UP000001072"/>
    </source>
</evidence>
<dbReference type="PRINTS" id="PR00114">
    <property type="entry name" value="STPHPHTASE"/>
</dbReference>
<dbReference type="EC" id="3.1.3.16" evidence="16"/>
<comment type="cofactor">
    <cofactor evidence="1">
        <name>Mn(2+)</name>
        <dbReference type="ChEBI" id="CHEBI:29035"/>
    </cofactor>
</comment>
<feature type="domain" description="Serine/threonine specific protein phosphatases" evidence="18">
    <location>
        <begin position="329"/>
        <end position="334"/>
    </location>
</feature>
<dbReference type="PANTHER" id="PTHR45668">
    <property type="entry name" value="SERINE/THREONINE-PROTEIN PHOSPHATASE 5-RELATED"/>
    <property type="match status" value="1"/>
</dbReference>
<evidence type="ECO:0000256" key="10">
    <source>
        <dbReference type="ARBA" id="ARBA00023242"/>
    </source>
</evidence>
<dbReference type="InParanoid" id="F4RWK3"/>
<comment type="catalytic activity">
    <reaction evidence="11">
        <text>O-phospho-L-seryl-[protein] + H2O = L-seryl-[protein] + phosphate</text>
        <dbReference type="Rhea" id="RHEA:20629"/>
        <dbReference type="Rhea" id="RHEA-COMP:9863"/>
        <dbReference type="Rhea" id="RHEA-COMP:11604"/>
        <dbReference type="ChEBI" id="CHEBI:15377"/>
        <dbReference type="ChEBI" id="CHEBI:29999"/>
        <dbReference type="ChEBI" id="CHEBI:43474"/>
        <dbReference type="ChEBI" id="CHEBI:83421"/>
        <dbReference type="EC" id="3.1.3.16"/>
    </reaction>
    <physiologicalReaction direction="left-to-right" evidence="11">
        <dbReference type="Rhea" id="RHEA:20630"/>
    </physiologicalReaction>
</comment>
<dbReference type="InterPro" id="IPR029052">
    <property type="entry name" value="Metallo-depent_PP-like"/>
</dbReference>
<comment type="subcellular location">
    <subcellularLocation>
        <location evidence="3">Nucleus</location>
    </subcellularLocation>
</comment>
<dbReference type="InterPro" id="IPR051134">
    <property type="entry name" value="PPP_phosphatase"/>
</dbReference>
<comment type="cofactor">
    <cofactor evidence="2">
        <name>Mg(2+)</name>
        <dbReference type="ChEBI" id="CHEBI:18420"/>
    </cofactor>
</comment>
<dbReference type="Gene3D" id="1.25.40.10">
    <property type="entry name" value="Tetratricopeptide repeat domain"/>
    <property type="match status" value="1"/>
</dbReference>
<evidence type="ECO:0000256" key="8">
    <source>
        <dbReference type="ARBA" id="ARBA00022803"/>
    </source>
</evidence>
<keyword evidence="9" id="KW-0464">Manganese</keyword>
<dbReference type="EMBL" id="GL883125">
    <property type="protein sequence ID" value="EGG03304.1"/>
    <property type="molecule type" value="Genomic_DNA"/>
</dbReference>
<keyword evidence="5" id="KW-0479">Metal-binding</keyword>
<dbReference type="GO" id="GO:0005634">
    <property type="term" value="C:nucleus"/>
    <property type="evidence" value="ECO:0007669"/>
    <property type="project" value="UniProtKB-SubCell"/>
</dbReference>
<dbReference type="eggNOG" id="KOG0376">
    <property type="taxonomic scope" value="Eukaryota"/>
</dbReference>
<dbReference type="PIRSF" id="PIRSF033096">
    <property type="entry name" value="PPPtase_5"/>
    <property type="match status" value="1"/>
</dbReference>
<keyword evidence="20" id="KW-1185">Reference proteome</keyword>
<evidence type="ECO:0000256" key="15">
    <source>
        <dbReference type="PROSITE-ProRule" id="PRU00339"/>
    </source>
</evidence>
<dbReference type="InterPro" id="IPR013235">
    <property type="entry name" value="PPP_dom"/>
</dbReference>
<keyword evidence="10" id="KW-0539">Nucleus</keyword>
<dbReference type="GO" id="GO:0046872">
    <property type="term" value="F:metal ion binding"/>
    <property type="evidence" value="ECO:0007669"/>
    <property type="project" value="UniProtKB-KW"/>
</dbReference>
<evidence type="ECO:0000256" key="3">
    <source>
        <dbReference type="ARBA" id="ARBA00004123"/>
    </source>
</evidence>
<dbReference type="Pfam" id="PF08321">
    <property type="entry name" value="PPP5"/>
    <property type="match status" value="1"/>
</dbReference>
<evidence type="ECO:0000259" key="18">
    <source>
        <dbReference type="PROSITE" id="PS00125"/>
    </source>
</evidence>
<feature type="region of interest" description="Disordered" evidence="17">
    <location>
        <begin position="1"/>
        <end position="66"/>
    </location>
</feature>
<dbReference type="Gene3D" id="3.60.21.10">
    <property type="match status" value="1"/>
</dbReference>
<name>F4RWK3_MELLP</name>
<keyword evidence="7 16" id="KW-0378">Hydrolase</keyword>
<feature type="repeat" description="TPR" evidence="15">
    <location>
        <begin position="118"/>
        <end position="151"/>
    </location>
</feature>
<dbReference type="RefSeq" id="XP_007413439.1">
    <property type="nucleotide sequence ID" value="XM_007413377.1"/>
</dbReference>
<evidence type="ECO:0000256" key="11">
    <source>
        <dbReference type="ARBA" id="ARBA00047986"/>
    </source>
</evidence>
<dbReference type="STRING" id="747676.F4RWK3"/>
<dbReference type="Proteomes" id="UP000001072">
    <property type="component" value="Unassembled WGS sequence"/>
</dbReference>
<evidence type="ECO:0000256" key="12">
    <source>
        <dbReference type="ARBA" id="ARBA00048832"/>
    </source>
</evidence>
<reference evidence="20" key="1">
    <citation type="journal article" date="2011" name="Proc. Natl. Acad. Sci. U.S.A.">
        <title>Obligate biotrophy features unraveled by the genomic analysis of rust fungi.</title>
        <authorList>
            <person name="Duplessis S."/>
            <person name="Cuomo C.A."/>
            <person name="Lin Y.-C."/>
            <person name="Aerts A."/>
            <person name="Tisserant E."/>
            <person name="Veneault-Fourrey C."/>
            <person name="Joly D.L."/>
            <person name="Hacquard S."/>
            <person name="Amselem J."/>
            <person name="Cantarel B.L."/>
            <person name="Chiu R."/>
            <person name="Coutinho P.M."/>
            <person name="Feau N."/>
            <person name="Field M."/>
            <person name="Frey P."/>
            <person name="Gelhaye E."/>
            <person name="Goldberg J."/>
            <person name="Grabherr M.G."/>
            <person name="Kodira C.D."/>
            <person name="Kohler A."/>
            <person name="Kuees U."/>
            <person name="Lindquist E.A."/>
            <person name="Lucas S.M."/>
            <person name="Mago R."/>
            <person name="Mauceli E."/>
            <person name="Morin E."/>
            <person name="Murat C."/>
            <person name="Pangilinan J.L."/>
            <person name="Park R."/>
            <person name="Pearson M."/>
            <person name="Quesneville H."/>
            <person name="Rouhier N."/>
            <person name="Sakthikumar S."/>
            <person name="Salamov A.A."/>
            <person name="Schmutz J."/>
            <person name="Selles B."/>
            <person name="Shapiro H."/>
            <person name="Tanguay P."/>
            <person name="Tuskan G.A."/>
            <person name="Henrissat B."/>
            <person name="Van de Peer Y."/>
            <person name="Rouze P."/>
            <person name="Ellis J.G."/>
            <person name="Dodds P.N."/>
            <person name="Schein J.E."/>
            <person name="Zhong S."/>
            <person name="Hamelin R.C."/>
            <person name="Grigoriev I.V."/>
            <person name="Szabo L.J."/>
            <person name="Martin F."/>
        </authorList>
    </citation>
    <scope>NUCLEOTIDE SEQUENCE [LARGE SCALE GENOMIC DNA]</scope>
    <source>
        <strain evidence="20">98AG31 / pathotype 3-4-7</strain>
    </source>
</reference>
<dbReference type="FunCoup" id="F4RWK3">
    <property type="interactions" value="902"/>
</dbReference>
<dbReference type="SMART" id="SM00028">
    <property type="entry name" value="TPR"/>
    <property type="match status" value="1"/>
</dbReference>
<dbReference type="PROSITE" id="PS00125">
    <property type="entry name" value="SER_THR_PHOSPHATASE"/>
    <property type="match status" value="1"/>
</dbReference>
<dbReference type="GeneID" id="18930492"/>
<evidence type="ECO:0000313" key="19">
    <source>
        <dbReference type="EMBL" id="EGG03304.1"/>
    </source>
</evidence>
<protein>
    <recommendedName>
        <fullName evidence="16">Serine/threonine-protein phosphatase</fullName>
        <ecNumber evidence="16">3.1.3.16</ecNumber>
    </recommendedName>
</protein>
<feature type="compositionally biased region" description="Low complexity" evidence="17">
    <location>
        <begin position="8"/>
        <end position="23"/>
    </location>
</feature>
<dbReference type="SMART" id="SM00156">
    <property type="entry name" value="PP2Ac"/>
    <property type="match status" value="1"/>
</dbReference>
<sequence>MTTSNGNPSTSAPSTIPSSTSSDQDSDRAPLGSGASAYDPSLDGTSVASTDAEDGPKPTLDELSDEDKADALRLKTEANKCFVASQYQEGSAVRLKREEHGLAIMDTSRAIDLDSKYVKAYFRRGTAHLSIMKPHLAIKDFKSCLQYDPKNLAAQTQLAATVKLVRRLDFERAIASSDDEPVSSKIRKLIAEGGCELDPSYTGPMLSKGPNGYQPNETFIKEMLEWFKQGKTLPKRWVYEIVLGCYGFLSQEQSMTDCTIPEGETVDVIGDTHGQFFDVLHLLTLTGMPSENHTLVFNGDFVDRGSWSTEVVLTAFALKWYLPNKVFLNRGNHETADMNKVYGFEGETKKKYSEMVYKLFEEVFCASSCPPAPTNISQIPAEPFFSPEGRKRFFVVHGGLFSRDEVELDELRKIPRMKKKQPGNEGLMMECLWTDPQDGPGRGPSKRGVGLGFGPDVTERWCKHAGITAVIRSHEVRDAGYSVEHAGRCITVFSAPNYVDQVGNLAAFVRIDDRGTLSFTSYKAQSHPDVKPMAYAGGFMGLSGLI</sequence>
<keyword evidence="6" id="KW-0677">Repeat</keyword>
<comment type="similarity">
    <text evidence="4">Belongs to the PPP phosphatase family. PP-5 (PP-T) subfamily.</text>
</comment>
<evidence type="ECO:0000256" key="7">
    <source>
        <dbReference type="ARBA" id="ARBA00022801"/>
    </source>
</evidence>
<dbReference type="InterPro" id="IPR004843">
    <property type="entry name" value="Calcineurin-like_PHP"/>
</dbReference>
<dbReference type="InterPro" id="IPR006186">
    <property type="entry name" value="Ser/Thr-sp_prot-phosphatase"/>
</dbReference>
<dbReference type="VEuPathDB" id="FungiDB:MELLADRAFT_65752"/>
<evidence type="ECO:0000256" key="5">
    <source>
        <dbReference type="ARBA" id="ARBA00022723"/>
    </source>
</evidence>
<keyword evidence="8 15" id="KW-0802">TPR repeat</keyword>
<proteinExistence type="inferred from homology"/>
<dbReference type="GO" id="GO:0004722">
    <property type="term" value="F:protein serine/threonine phosphatase activity"/>
    <property type="evidence" value="ECO:0007669"/>
    <property type="project" value="UniProtKB-EC"/>
</dbReference>
<comment type="catalytic activity">
    <reaction evidence="12">
        <text>O-phospho-L-threonyl-[protein] + H2O = L-threonyl-[protein] + phosphate</text>
        <dbReference type="Rhea" id="RHEA:47004"/>
        <dbReference type="Rhea" id="RHEA-COMP:11060"/>
        <dbReference type="Rhea" id="RHEA-COMP:11605"/>
        <dbReference type="ChEBI" id="CHEBI:15377"/>
        <dbReference type="ChEBI" id="CHEBI:30013"/>
        <dbReference type="ChEBI" id="CHEBI:43474"/>
        <dbReference type="ChEBI" id="CHEBI:61977"/>
        <dbReference type="EC" id="3.1.3.16"/>
    </reaction>
    <physiologicalReaction direction="left-to-right" evidence="12">
        <dbReference type="Rhea" id="RHEA:47005"/>
    </physiologicalReaction>
</comment>
<accession>F4RWK3</accession>
<feature type="active site" description="Proton donor/acceptor" evidence="14">
    <location>
        <position position="333"/>
    </location>
</feature>
<dbReference type="SUPFAM" id="SSF56300">
    <property type="entry name" value="Metallo-dependent phosphatases"/>
    <property type="match status" value="1"/>
</dbReference>
<dbReference type="SUPFAM" id="SSF48452">
    <property type="entry name" value="TPR-like"/>
    <property type="match status" value="1"/>
</dbReference>
<dbReference type="AlphaFoldDB" id="F4RWK3"/>
<gene>
    <name evidence="19" type="ORF">MELLADRAFT_65752</name>
</gene>
<evidence type="ECO:0000256" key="2">
    <source>
        <dbReference type="ARBA" id="ARBA00001946"/>
    </source>
</evidence>
<dbReference type="OrthoDB" id="445564at2759"/>
<comment type="function">
    <text evidence="13">Protein phosphatase that specifically binds to and dephosphorylates the molecular chaperone Hsp90. Dephosphorylation positively regulates the Hsp90 chaperone machinery.</text>
</comment>